<evidence type="ECO:0000313" key="2">
    <source>
        <dbReference type="EMBL" id="KAH7040487.1"/>
    </source>
</evidence>
<dbReference type="RefSeq" id="XP_046018542.1">
    <property type="nucleotide sequence ID" value="XM_046152298.1"/>
</dbReference>
<comment type="caution">
    <text evidence="2">The sequence shown here is derived from an EMBL/GenBank/DDBJ whole genome shotgun (WGS) entry which is preliminary data.</text>
</comment>
<gene>
    <name evidence="2" type="ORF">B0I36DRAFT_310789</name>
</gene>
<dbReference type="Proteomes" id="UP000756346">
    <property type="component" value="Unassembled WGS sequence"/>
</dbReference>
<dbReference type="EMBL" id="JAGTJQ010000001">
    <property type="protein sequence ID" value="KAH7040487.1"/>
    <property type="molecule type" value="Genomic_DNA"/>
</dbReference>
<feature type="compositionally biased region" description="Basic and acidic residues" evidence="1">
    <location>
        <begin position="57"/>
        <end position="67"/>
    </location>
</feature>
<evidence type="ECO:0000256" key="1">
    <source>
        <dbReference type="SAM" id="MobiDB-lite"/>
    </source>
</evidence>
<protein>
    <submittedName>
        <fullName evidence="2">Uncharacterized protein</fullName>
    </submittedName>
</protein>
<dbReference type="GeneID" id="70181844"/>
<accession>A0A9P8YEV2</accession>
<name>A0A9P8YEV2_9PEZI</name>
<dbReference type="AlphaFoldDB" id="A0A9P8YEV2"/>
<proteinExistence type="predicted"/>
<keyword evidence="3" id="KW-1185">Reference proteome</keyword>
<reference evidence="2" key="1">
    <citation type="journal article" date="2021" name="Nat. Commun.">
        <title>Genetic determinants of endophytism in the Arabidopsis root mycobiome.</title>
        <authorList>
            <person name="Mesny F."/>
            <person name="Miyauchi S."/>
            <person name="Thiergart T."/>
            <person name="Pickel B."/>
            <person name="Atanasova L."/>
            <person name="Karlsson M."/>
            <person name="Huettel B."/>
            <person name="Barry K.W."/>
            <person name="Haridas S."/>
            <person name="Chen C."/>
            <person name="Bauer D."/>
            <person name="Andreopoulos W."/>
            <person name="Pangilinan J."/>
            <person name="LaButti K."/>
            <person name="Riley R."/>
            <person name="Lipzen A."/>
            <person name="Clum A."/>
            <person name="Drula E."/>
            <person name="Henrissat B."/>
            <person name="Kohler A."/>
            <person name="Grigoriev I.V."/>
            <person name="Martin F.M."/>
            <person name="Hacquard S."/>
        </authorList>
    </citation>
    <scope>NUCLEOTIDE SEQUENCE</scope>
    <source>
        <strain evidence="2">MPI-CAGE-CH-0230</strain>
    </source>
</reference>
<evidence type="ECO:0000313" key="3">
    <source>
        <dbReference type="Proteomes" id="UP000756346"/>
    </source>
</evidence>
<sequence>MSPCIIQLRVAKLSTHKPSDLCRGSIENERAPHCTESQASPHQGGDTHGCMTISPDSPRKSTTESGG</sequence>
<organism evidence="2 3">
    <name type="scientific">Microdochium trichocladiopsis</name>
    <dbReference type="NCBI Taxonomy" id="1682393"/>
    <lineage>
        <taxon>Eukaryota</taxon>
        <taxon>Fungi</taxon>
        <taxon>Dikarya</taxon>
        <taxon>Ascomycota</taxon>
        <taxon>Pezizomycotina</taxon>
        <taxon>Sordariomycetes</taxon>
        <taxon>Xylariomycetidae</taxon>
        <taxon>Xylariales</taxon>
        <taxon>Microdochiaceae</taxon>
        <taxon>Microdochium</taxon>
    </lineage>
</organism>
<feature type="region of interest" description="Disordered" evidence="1">
    <location>
        <begin position="32"/>
        <end position="67"/>
    </location>
</feature>